<evidence type="ECO:0000313" key="1">
    <source>
        <dbReference type="EMBL" id="MBX0302895.1"/>
    </source>
</evidence>
<keyword evidence="2" id="KW-1185">Reference proteome</keyword>
<dbReference type="InterPro" id="IPR029052">
    <property type="entry name" value="Metallo-depent_PP-like"/>
</dbReference>
<dbReference type="PANTHER" id="PTHR43143:SF5">
    <property type="entry name" value="SECRETED PROTEIN"/>
    <property type="match status" value="1"/>
</dbReference>
<dbReference type="RefSeq" id="WP_220587123.1">
    <property type="nucleotide sequence ID" value="NZ_RKLQ01000001.1"/>
</dbReference>
<dbReference type="EMBL" id="RKLQ01000001">
    <property type="protein sequence ID" value="MBX0302895.1"/>
    <property type="molecule type" value="Genomic_DNA"/>
</dbReference>
<evidence type="ECO:0008006" key="3">
    <source>
        <dbReference type="Google" id="ProtNLM"/>
    </source>
</evidence>
<name>A0A8J7YBB6_9EURY</name>
<protein>
    <recommendedName>
        <fullName evidence="3">Calcineurin-like phosphoesterase</fullName>
    </recommendedName>
</protein>
<proteinExistence type="predicted"/>
<dbReference type="GO" id="GO:0000272">
    <property type="term" value="P:polysaccharide catabolic process"/>
    <property type="evidence" value="ECO:0007669"/>
    <property type="project" value="InterPro"/>
</dbReference>
<organism evidence="1 2">
    <name type="scientific">Haloarcula salinisoli</name>
    <dbReference type="NCBI Taxonomy" id="2487746"/>
    <lineage>
        <taxon>Archaea</taxon>
        <taxon>Methanobacteriati</taxon>
        <taxon>Methanobacteriota</taxon>
        <taxon>Stenosarchaea group</taxon>
        <taxon>Halobacteria</taxon>
        <taxon>Halobacteriales</taxon>
        <taxon>Haloarculaceae</taxon>
        <taxon>Haloarcula</taxon>
    </lineage>
</organism>
<dbReference type="InterPro" id="IPR006311">
    <property type="entry name" value="TAT_signal"/>
</dbReference>
<dbReference type="SUPFAM" id="SSF56300">
    <property type="entry name" value="Metallo-dependent phosphatases"/>
    <property type="match status" value="1"/>
</dbReference>
<reference evidence="1" key="1">
    <citation type="submission" date="2021-06" db="EMBL/GenBank/DDBJ databases">
        <title>Halomicroarcula sp. F24A a new haloarchaeum isolated from saline soil.</title>
        <authorList>
            <person name="Duran-Viseras A."/>
            <person name="Sanchez-Porro C."/>
            <person name="Ventosa A."/>
        </authorList>
    </citation>
    <scope>NUCLEOTIDE SEQUENCE</scope>
    <source>
        <strain evidence="1">F24A</strain>
    </source>
</reference>
<comment type="caution">
    <text evidence="1">The sequence shown here is derived from an EMBL/GenBank/DDBJ whole genome shotgun (WGS) entry which is preliminary data.</text>
</comment>
<dbReference type="PROSITE" id="PS51318">
    <property type="entry name" value="TAT"/>
    <property type="match status" value="1"/>
</dbReference>
<dbReference type="PANTHER" id="PTHR43143">
    <property type="entry name" value="METALLOPHOSPHOESTERASE, CALCINEURIN SUPERFAMILY"/>
    <property type="match status" value="1"/>
</dbReference>
<sequence>MTESTASGPDSSRTVSRRTVLGSLAAGAGVATLGTIAGAVEDYWTVVALPDTQYSARDERYARPQTKWIGTEEHVAFVSHVGDVVQNPDRPVEWEYMDRAISNLDGKVPYAMIPGDQDYMTPDDRSSSIRRYRRLFGPERYRSRDWYGGSGPSNGEGDLSSYQLFSAGGYDFLHLALEWPAPGNVTDPSTPLGWAQTVLDEYPDRPAILTTHSYLDVRAAGRSTDVEEVNGNGNSGEAIWQSLVSPNAQIFMVLCGHSWRDDGEYHQVSQNDACGSVYELLANYQGGEKRGQGFLRRIEFRPGAGDSAPDRIQVRTYSPVLDEYRTDDNSEFAFDVDFDTRFGTSTFDTDCSGDADADGDIDGQDSEVVQRRLANEDVDVDTDAADIDDDGDVDIGDAVRIRNKGRGY</sequence>
<dbReference type="Gene3D" id="1.10.1330.10">
    <property type="entry name" value="Dockerin domain"/>
    <property type="match status" value="1"/>
</dbReference>
<evidence type="ECO:0000313" key="2">
    <source>
        <dbReference type="Proteomes" id="UP000783863"/>
    </source>
</evidence>
<accession>A0A8J7YBB6</accession>
<dbReference type="InterPro" id="IPR051918">
    <property type="entry name" value="STPP_CPPED1"/>
</dbReference>
<gene>
    <name evidence="1" type="ORF">EGD98_04325</name>
</gene>
<dbReference type="Gene3D" id="3.60.21.10">
    <property type="match status" value="1"/>
</dbReference>
<dbReference type="SUPFAM" id="SSF63446">
    <property type="entry name" value="Type I dockerin domain"/>
    <property type="match status" value="1"/>
</dbReference>
<dbReference type="AlphaFoldDB" id="A0A8J7YBB6"/>
<dbReference type="InterPro" id="IPR036439">
    <property type="entry name" value="Dockerin_dom_sf"/>
</dbReference>
<dbReference type="Proteomes" id="UP000783863">
    <property type="component" value="Unassembled WGS sequence"/>
</dbReference>